<accession>A0A098LBP9</accession>
<dbReference type="Proteomes" id="UP000030185">
    <property type="component" value="Unassembled WGS sequence"/>
</dbReference>
<dbReference type="RefSeq" id="WP_045460738.1">
    <property type="nucleotide sequence ID" value="NZ_BBLT01000002.1"/>
</dbReference>
<dbReference type="STRING" id="153721.MYP_1568"/>
<feature type="domain" description="Transposase zinc-ribbon" evidence="1">
    <location>
        <begin position="13"/>
        <end position="55"/>
    </location>
</feature>
<dbReference type="Pfam" id="PF12760">
    <property type="entry name" value="Zn_ribbon_IS1595"/>
    <property type="match status" value="1"/>
</dbReference>
<keyword evidence="3" id="KW-1185">Reference proteome</keyword>
<evidence type="ECO:0000259" key="1">
    <source>
        <dbReference type="Pfam" id="PF12760"/>
    </source>
</evidence>
<dbReference type="OrthoDB" id="1023020at2"/>
<evidence type="ECO:0000313" key="3">
    <source>
        <dbReference type="Proteomes" id="UP000030185"/>
    </source>
</evidence>
<proteinExistence type="predicted"/>
<reference evidence="2 3" key="1">
    <citation type="submission" date="2014-09" db="EMBL/GenBank/DDBJ databases">
        <title>Sporocytophaga myxococcoides PG-01 genome sequencing.</title>
        <authorList>
            <person name="Liu L."/>
            <person name="Gao P.J."/>
            <person name="Chen G.J."/>
            <person name="Wang L.S."/>
        </authorList>
    </citation>
    <scope>NUCLEOTIDE SEQUENCE [LARGE SCALE GENOMIC DNA]</scope>
    <source>
        <strain evidence="2 3">PG-01</strain>
    </source>
</reference>
<protein>
    <submittedName>
        <fullName evidence="2">Transposase</fullName>
    </submittedName>
</protein>
<name>A0A098LBP9_9BACT</name>
<dbReference type="eggNOG" id="COG3677">
    <property type="taxonomic scope" value="Bacteria"/>
</dbReference>
<organism evidence="2 3">
    <name type="scientific">Sporocytophaga myxococcoides</name>
    <dbReference type="NCBI Taxonomy" id="153721"/>
    <lineage>
        <taxon>Bacteria</taxon>
        <taxon>Pseudomonadati</taxon>
        <taxon>Bacteroidota</taxon>
        <taxon>Cytophagia</taxon>
        <taxon>Cytophagales</taxon>
        <taxon>Cytophagaceae</taxon>
        <taxon>Sporocytophaga</taxon>
    </lineage>
</organism>
<evidence type="ECO:0000313" key="2">
    <source>
        <dbReference type="EMBL" id="GAL84340.1"/>
    </source>
</evidence>
<gene>
    <name evidence="2" type="ORF">MYP_1568</name>
</gene>
<dbReference type="InterPro" id="IPR024442">
    <property type="entry name" value="Transposase_Zn_ribbon"/>
</dbReference>
<sequence length="143" mass="16863">MQTTVEYLNVYKDEGFAIEAFKKFRLKKGVVCKKCGSTHHYWLKSKQQFQCKDCKFRTTIRSGTVLEGSKLPISYFFITLHLLLKKGNTLTVDELQVNTNHKYYEPLWDFLRKVKEYIRKNEQDPILITYLEVLNESSIPKAS</sequence>
<comment type="caution">
    <text evidence="2">The sequence shown here is derived from an EMBL/GenBank/DDBJ whole genome shotgun (WGS) entry which is preliminary data.</text>
</comment>
<dbReference type="EMBL" id="BBLT01000002">
    <property type="protein sequence ID" value="GAL84340.1"/>
    <property type="molecule type" value="Genomic_DNA"/>
</dbReference>
<dbReference type="AlphaFoldDB" id="A0A098LBP9"/>